<dbReference type="AlphaFoldDB" id="A0A4P7P0Y6"/>
<evidence type="ECO:0000256" key="2">
    <source>
        <dbReference type="ARBA" id="ARBA00023015"/>
    </source>
</evidence>
<evidence type="ECO:0000256" key="4">
    <source>
        <dbReference type="ARBA" id="ARBA00023163"/>
    </source>
</evidence>
<evidence type="ECO:0000259" key="6">
    <source>
        <dbReference type="Pfam" id="PF08281"/>
    </source>
</evidence>
<dbReference type="SUPFAM" id="SSF88659">
    <property type="entry name" value="Sigma3 and sigma4 domains of RNA polymerase sigma factors"/>
    <property type="match status" value="1"/>
</dbReference>
<dbReference type="GO" id="GO:0003677">
    <property type="term" value="F:DNA binding"/>
    <property type="evidence" value="ECO:0007669"/>
    <property type="project" value="InterPro"/>
</dbReference>
<dbReference type="Gene3D" id="1.10.10.10">
    <property type="entry name" value="Winged helix-like DNA-binding domain superfamily/Winged helix DNA-binding domain"/>
    <property type="match status" value="1"/>
</dbReference>
<dbReference type="Gene3D" id="1.10.1740.10">
    <property type="match status" value="1"/>
</dbReference>
<dbReference type="InterPro" id="IPR013325">
    <property type="entry name" value="RNA_pol_sigma_r2"/>
</dbReference>
<dbReference type="InterPro" id="IPR013324">
    <property type="entry name" value="RNA_pol_sigma_r3/r4-like"/>
</dbReference>
<dbReference type="NCBIfam" id="TIGR02937">
    <property type="entry name" value="sigma70-ECF"/>
    <property type="match status" value="1"/>
</dbReference>
<dbReference type="InterPro" id="IPR036388">
    <property type="entry name" value="WH-like_DNA-bd_sf"/>
</dbReference>
<dbReference type="Pfam" id="PF04542">
    <property type="entry name" value="Sigma70_r2"/>
    <property type="match status" value="1"/>
</dbReference>
<evidence type="ECO:0000313" key="7">
    <source>
        <dbReference type="EMBL" id="QBZ83800.1"/>
    </source>
</evidence>
<comment type="similarity">
    <text evidence="1">Belongs to the sigma-70 factor family. ECF subfamily.</text>
</comment>
<sequence length="179" mass="21131">MDVDNMNLSNSFFEQLVKAYANDLFRYAFWLSKDRDVAEDLVQETFSRAWKSIDKLNDEKAAKAWLITILRRENARRFEKYQPELVDVETELMAGNVQYEPEEKLEKQGLYQAILSLEPKFKEPLILQIQWGFNGEEIAEQLGLKLATVNTRLFRARQQLKKMLAQPERIQRSDRVTLK</sequence>
<dbReference type="EMBL" id="CP032096">
    <property type="protein sequence ID" value="QBZ83800.1"/>
    <property type="molecule type" value="Genomic_DNA"/>
</dbReference>
<organism evidence="7 8">
    <name type="scientific">Hydrogenovibrio crunogenus</name>
    <dbReference type="NCBI Taxonomy" id="39765"/>
    <lineage>
        <taxon>Bacteria</taxon>
        <taxon>Pseudomonadati</taxon>
        <taxon>Pseudomonadota</taxon>
        <taxon>Gammaproteobacteria</taxon>
        <taxon>Thiotrichales</taxon>
        <taxon>Piscirickettsiaceae</taxon>
        <taxon>Hydrogenovibrio</taxon>
    </lineage>
</organism>
<accession>A0A4P7P0Y6</accession>
<dbReference type="InterPro" id="IPR014284">
    <property type="entry name" value="RNA_pol_sigma-70_dom"/>
</dbReference>
<dbReference type="SUPFAM" id="SSF88946">
    <property type="entry name" value="Sigma2 domain of RNA polymerase sigma factors"/>
    <property type="match status" value="1"/>
</dbReference>
<dbReference type="PANTHER" id="PTHR43133">
    <property type="entry name" value="RNA POLYMERASE ECF-TYPE SIGMA FACTO"/>
    <property type="match status" value="1"/>
</dbReference>
<name>A0A4P7P0Y6_9GAMM</name>
<evidence type="ECO:0000313" key="8">
    <source>
        <dbReference type="Proteomes" id="UP000296201"/>
    </source>
</evidence>
<gene>
    <name evidence="7" type="primary">sigE</name>
    <name evidence="7" type="ORF">GHNINEIG_01862</name>
</gene>
<feature type="domain" description="RNA polymerase sigma factor 70 region 4 type 2" evidence="6">
    <location>
        <begin position="110"/>
        <end position="160"/>
    </location>
</feature>
<dbReference type="InterPro" id="IPR013249">
    <property type="entry name" value="RNA_pol_sigma70_r4_t2"/>
</dbReference>
<keyword evidence="3" id="KW-0731">Sigma factor</keyword>
<dbReference type="PANTHER" id="PTHR43133:SF51">
    <property type="entry name" value="RNA POLYMERASE SIGMA FACTOR"/>
    <property type="match status" value="1"/>
</dbReference>
<reference evidence="7 8" key="1">
    <citation type="submission" date="2018-08" db="EMBL/GenBank/DDBJ databases">
        <title>Horizontal acquisition of hydrogen conversion ability and other habitat adaptations in Hydrogenovibrio crunogenus strains.</title>
        <authorList>
            <person name="Gonnella G."/>
            <person name="Adam N."/>
            <person name="Perner M."/>
        </authorList>
    </citation>
    <scope>NUCLEOTIDE SEQUENCE [LARGE SCALE GENOMIC DNA]</scope>
    <source>
        <strain evidence="7 8">SP-41</strain>
    </source>
</reference>
<dbReference type="GO" id="GO:0006352">
    <property type="term" value="P:DNA-templated transcription initiation"/>
    <property type="evidence" value="ECO:0007669"/>
    <property type="project" value="InterPro"/>
</dbReference>
<dbReference type="GO" id="GO:0016987">
    <property type="term" value="F:sigma factor activity"/>
    <property type="evidence" value="ECO:0007669"/>
    <property type="project" value="UniProtKB-KW"/>
</dbReference>
<proteinExistence type="inferred from homology"/>
<feature type="domain" description="RNA polymerase sigma-70 region 2" evidence="5">
    <location>
        <begin position="16"/>
        <end position="80"/>
    </location>
</feature>
<keyword evidence="8" id="KW-1185">Reference proteome</keyword>
<keyword evidence="2" id="KW-0805">Transcription regulation</keyword>
<dbReference type="NCBIfam" id="NF009170">
    <property type="entry name" value="PRK12517.1"/>
    <property type="match status" value="1"/>
</dbReference>
<dbReference type="Proteomes" id="UP000296201">
    <property type="component" value="Chromosome"/>
</dbReference>
<evidence type="ECO:0000259" key="5">
    <source>
        <dbReference type="Pfam" id="PF04542"/>
    </source>
</evidence>
<evidence type="ECO:0000256" key="3">
    <source>
        <dbReference type="ARBA" id="ARBA00023082"/>
    </source>
</evidence>
<keyword evidence="4" id="KW-0804">Transcription</keyword>
<evidence type="ECO:0000256" key="1">
    <source>
        <dbReference type="ARBA" id="ARBA00010641"/>
    </source>
</evidence>
<dbReference type="InterPro" id="IPR007627">
    <property type="entry name" value="RNA_pol_sigma70_r2"/>
</dbReference>
<protein>
    <submittedName>
        <fullName evidence="7">ECF RNA polymerase sigma factor SigE</fullName>
    </submittedName>
</protein>
<dbReference type="Pfam" id="PF08281">
    <property type="entry name" value="Sigma70_r4_2"/>
    <property type="match status" value="1"/>
</dbReference>
<dbReference type="InterPro" id="IPR039425">
    <property type="entry name" value="RNA_pol_sigma-70-like"/>
</dbReference>